<name>A0A9D2JA94_9FIRM</name>
<dbReference type="GO" id="GO:0009103">
    <property type="term" value="P:lipopolysaccharide biosynthetic process"/>
    <property type="evidence" value="ECO:0007669"/>
    <property type="project" value="TreeGrafter"/>
</dbReference>
<sequence>MENIVWAVDGSFFGQRISGIQRYSIELLSALDAIVPPGLVEVVTPPGVRAPVYENIKTVTFGTRKGVAWQQRDYPAYLKQRGARGLATCNVIPLFGFRGIAVVHDVCYRARPDFYTDFRGRLSAAWHRLQYRRIARTAEHIIAVSQFSKQELTRYYGVEPDRISVVYNAWQQMQRIAPDERIFEKVPLLRRGEYYFSMANLLKNKNFPWVLRAARNKPDAVFAIAGGGSLEAEAKRLGLADLPNVVYLGYVSDGEAKALMHHCKAFLFPTLYEGFGIPPLEAVACGAPRIYVSDTPCMREVYGDCAGYIDLKTNRGYVDDVIPPKQDAAQLLARYSWEKSAKDFLEVLEQQSV</sequence>
<reference evidence="4" key="1">
    <citation type="journal article" date="2021" name="PeerJ">
        <title>Extensive microbial diversity within the chicken gut microbiome revealed by metagenomics and culture.</title>
        <authorList>
            <person name="Gilroy R."/>
            <person name="Ravi A."/>
            <person name="Getino M."/>
            <person name="Pursley I."/>
            <person name="Horton D.L."/>
            <person name="Alikhan N.F."/>
            <person name="Baker D."/>
            <person name="Gharbi K."/>
            <person name="Hall N."/>
            <person name="Watson M."/>
            <person name="Adriaenssens E.M."/>
            <person name="Foster-Nyarko E."/>
            <person name="Jarju S."/>
            <person name="Secka A."/>
            <person name="Antonio M."/>
            <person name="Oren A."/>
            <person name="Chaudhuri R.R."/>
            <person name="La Ragione R."/>
            <person name="Hildebrand F."/>
            <person name="Pallen M.J."/>
        </authorList>
    </citation>
    <scope>NUCLEOTIDE SEQUENCE</scope>
    <source>
        <strain evidence="4">ChiSxjej1B13-11774</strain>
    </source>
</reference>
<proteinExistence type="predicted"/>
<dbReference type="Gene3D" id="3.40.50.2000">
    <property type="entry name" value="Glycogen Phosphorylase B"/>
    <property type="match status" value="2"/>
</dbReference>
<keyword evidence="1" id="KW-0808">Transferase</keyword>
<dbReference type="GO" id="GO:0016757">
    <property type="term" value="F:glycosyltransferase activity"/>
    <property type="evidence" value="ECO:0007669"/>
    <property type="project" value="InterPro"/>
</dbReference>
<gene>
    <name evidence="4" type="ORF">H9811_10305</name>
</gene>
<dbReference type="EMBL" id="DXBP01000060">
    <property type="protein sequence ID" value="HIZ42935.1"/>
    <property type="molecule type" value="Genomic_DNA"/>
</dbReference>
<protein>
    <submittedName>
        <fullName evidence="4">Glycosyltransferase family 4 protein</fullName>
    </submittedName>
</protein>
<comment type="caution">
    <text evidence="4">The sequence shown here is derived from an EMBL/GenBank/DDBJ whole genome shotgun (WGS) entry which is preliminary data.</text>
</comment>
<dbReference type="InterPro" id="IPR028098">
    <property type="entry name" value="Glyco_trans_4-like_N"/>
</dbReference>
<dbReference type="PANTHER" id="PTHR46401:SF2">
    <property type="entry name" value="GLYCOSYLTRANSFERASE WBBK-RELATED"/>
    <property type="match status" value="1"/>
</dbReference>
<feature type="domain" description="Glycosyltransferase subfamily 4-like N-terminal" evidence="3">
    <location>
        <begin position="96"/>
        <end position="168"/>
    </location>
</feature>
<dbReference type="SUPFAM" id="SSF53756">
    <property type="entry name" value="UDP-Glycosyltransferase/glycogen phosphorylase"/>
    <property type="match status" value="1"/>
</dbReference>
<dbReference type="CDD" id="cd03809">
    <property type="entry name" value="GT4_MtfB-like"/>
    <property type="match status" value="1"/>
</dbReference>
<dbReference type="Proteomes" id="UP000824048">
    <property type="component" value="Unassembled WGS sequence"/>
</dbReference>
<accession>A0A9D2JA94</accession>
<evidence type="ECO:0000313" key="4">
    <source>
        <dbReference type="EMBL" id="HIZ42935.1"/>
    </source>
</evidence>
<dbReference type="InterPro" id="IPR001296">
    <property type="entry name" value="Glyco_trans_1"/>
</dbReference>
<evidence type="ECO:0000313" key="5">
    <source>
        <dbReference type="Proteomes" id="UP000824048"/>
    </source>
</evidence>
<feature type="domain" description="Glycosyl transferase family 1" evidence="2">
    <location>
        <begin position="180"/>
        <end position="304"/>
    </location>
</feature>
<dbReference type="Pfam" id="PF13439">
    <property type="entry name" value="Glyco_transf_4"/>
    <property type="match status" value="1"/>
</dbReference>
<organism evidence="4 5">
    <name type="scientific">Candidatus Gemmiger excrementigallinarum</name>
    <dbReference type="NCBI Taxonomy" id="2838609"/>
    <lineage>
        <taxon>Bacteria</taxon>
        <taxon>Bacillati</taxon>
        <taxon>Bacillota</taxon>
        <taxon>Clostridia</taxon>
        <taxon>Eubacteriales</taxon>
        <taxon>Gemmiger</taxon>
    </lineage>
</organism>
<evidence type="ECO:0000259" key="3">
    <source>
        <dbReference type="Pfam" id="PF13439"/>
    </source>
</evidence>
<dbReference type="PANTHER" id="PTHR46401">
    <property type="entry name" value="GLYCOSYLTRANSFERASE WBBK-RELATED"/>
    <property type="match status" value="1"/>
</dbReference>
<evidence type="ECO:0000256" key="1">
    <source>
        <dbReference type="ARBA" id="ARBA00022679"/>
    </source>
</evidence>
<dbReference type="Pfam" id="PF00534">
    <property type="entry name" value="Glycos_transf_1"/>
    <property type="match status" value="1"/>
</dbReference>
<dbReference type="AlphaFoldDB" id="A0A9D2JA94"/>
<reference evidence="4" key="2">
    <citation type="submission" date="2021-04" db="EMBL/GenBank/DDBJ databases">
        <authorList>
            <person name="Gilroy R."/>
        </authorList>
    </citation>
    <scope>NUCLEOTIDE SEQUENCE</scope>
    <source>
        <strain evidence="4">ChiSxjej1B13-11774</strain>
    </source>
</reference>
<evidence type="ECO:0000259" key="2">
    <source>
        <dbReference type="Pfam" id="PF00534"/>
    </source>
</evidence>